<evidence type="ECO:0000256" key="1">
    <source>
        <dbReference type="ARBA" id="ARBA00023002"/>
    </source>
</evidence>
<keyword evidence="3" id="KW-1185">Reference proteome</keyword>
<sequence>MTLTDKKIQNLQTVIKENVSLKEGTTFRIPKTNEYYQVVNSIDETTQALAVAPVYSDGQVDYSQTAIVVAGT</sequence>
<dbReference type="Gene3D" id="3.30.43.10">
    <property type="entry name" value="Uridine Diphospho-n-acetylenolpyruvylglucosamine Reductase, domain 2"/>
    <property type="match status" value="1"/>
</dbReference>
<gene>
    <name evidence="2" type="ORF">A0O21_01885</name>
</gene>
<dbReference type="AlphaFoldDB" id="A0A172Q5V7"/>
<dbReference type="EMBL" id="CP014699">
    <property type="protein sequence ID" value="AND78863.1"/>
    <property type="molecule type" value="Genomic_DNA"/>
</dbReference>
<dbReference type="Proteomes" id="UP000077317">
    <property type="component" value="Chromosome"/>
</dbReference>
<organism evidence="2 3">
    <name type="scientific">Streptococcus pantholopis</name>
    <dbReference type="NCBI Taxonomy" id="1811193"/>
    <lineage>
        <taxon>Bacteria</taxon>
        <taxon>Bacillati</taxon>
        <taxon>Bacillota</taxon>
        <taxon>Bacilli</taxon>
        <taxon>Lactobacillales</taxon>
        <taxon>Streptococcaceae</taxon>
        <taxon>Streptococcus</taxon>
    </lineage>
</organism>
<reference evidence="2 3" key="1">
    <citation type="journal article" date="2016" name="Int. J. Syst. Evol. Microbiol.">
        <title>Streptococcuspantholopis sp. nov., isolated from faeces of the Tibetan antelope (Pantholops hodgsonii).</title>
        <authorList>
            <person name="Bai X."/>
            <person name="Xiong Y."/>
            <person name="Lu S."/>
            <person name="Jin D."/>
            <person name="Lai X."/>
            <person name="Yang J."/>
            <person name="Niu L."/>
            <person name="Hu S."/>
            <person name="Meng X."/>
            <person name="Pu J."/>
            <person name="Ye C."/>
            <person name="Xu J."/>
        </authorList>
    </citation>
    <scope>NUCLEOTIDE SEQUENCE [LARGE SCALE GENOMIC DNA]</scope>
    <source>
        <strain evidence="2 3">TA 26</strain>
    </source>
</reference>
<reference evidence="3" key="2">
    <citation type="submission" date="2016-03" db="EMBL/GenBank/DDBJ databases">
        <title>Streptococcus antelopensis sp. nov., isolated from the feces of the Tibetan antelope (Pantholops hodgsonii) in Hoh Xil National Nature Reserve, Qinghai, China.</title>
        <authorList>
            <person name="Bai X."/>
        </authorList>
    </citation>
    <scope>NUCLEOTIDE SEQUENCE [LARGE SCALE GENOMIC DNA]</scope>
    <source>
        <strain evidence="3">TA 26</strain>
    </source>
</reference>
<dbReference type="RefSeq" id="WP_067060485.1">
    <property type="nucleotide sequence ID" value="NZ_CP014699.1"/>
</dbReference>
<dbReference type="KEGG" id="spat:A0O21_01885"/>
<name>A0A172Q5V7_9STRE</name>
<evidence type="ECO:0000313" key="3">
    <source>
        <dbReference type="Proteomes" id="UP000077317"/>
    </source>
</evidence>
<keyword evidence="1" id="KW-0560">Oxidoreductase</keyword>
<dbReference type="GO" id="GO:0016491">
    <property type="term" value="F:oxidoreductase activity"/>
    <property type="evidence" value="ECO:0007669"/>
    <property type="project" value="UniProtKB-KW"/>
</dbReference>
<evidence type="ECO:0000313" key="2">
    <source>
        <dbReference type="EMBL" id="AND78863.1"/>
    </source>
</evidence>
<dbReference type="OrthoDB" id="2239584at2"/>
<protein>
    <submittedName>
        <fullName evidence="2">Uncharacterized protein</fullName>
    </submittedName>
</protein>
<dbReference type="InterPro" id="IPR016167">
    <property type="entry name" value="FAD-bd_PCMH_sub1"/>
</dbReference>
<dbReference type="STRING" id="1811193.A0O21_01885"/>
<accession>A0A172Q5V7</accession>
<proteinExistence type="predicted"/>